<dbReference type="Gene3D" id="3.40.50.2000">
    <property type="entry name" value="Glycogen Phosphorylase B"/>
    <property type="match status" value="1"/>
</dbReference>
<comment type="pathway">
    <text evidence="1 7">Glycan biosynthesis; glycogen biosynthesis.</text>
</comment>
<comment type="catalytic activity">
    <reaction evidence="6">
        <text>[(1-&gt;4)-alpha-D-glucosyl](n) + UDP-alpha-D-glucose = [(1-&gt;4)-alpha-D-glucosyl](n+1) + UDP + H(+)</text>
        <dbReference type="Rhea" id="RHEA:18549"/>
        <dbReference type="Rhea" id="RHEA-COMP:9584"/>
        <dbReference type="Rhea" id="RHEA-COMP:9587"/>
        <dbReference type="ChEBI" id="CHEBI:15378"/>
        <dbReference type="ChEBI" id="CHEBI:15444"/>
        <dbReference type="ChEBI" id="CHEBI:58223"/>
        <dbReference type="ChEBI" id="CHEBI:58885"/>
        <dbReference type="EC" id="2.4.1.11"/>
    </reaction>
    <physiologicalReaction direction="left-to-right" evidence="6">
        <dbReference type="Rhea" id="RHEA:18550"/>
    </physiologicalReaction>
</comment>
<comment type="similarity">
    <text evidence="2 7">Belongs to the glycosyltransferase 3 family.</text>
</comment>
<dbReference type="GO" id="GO:0004373">
    <property type="term" value="F:alpha-1,4-glucan glucosyltransferase (UDP-glucose donor) activity"/>
    <property type="evidence" value="ECO:0007669"/>
    <property type="project" value="UniProtKB-EC"/>
</dbReference>
<evidence type="ECO:0000256" key="1">
    <source>
        <dbReference type="ARBA" id="ARBA00004964"/>
    </source>
</evidence>
<dbReference type="AlphaFoldDB" id="A0A0D8XQ63"/>
<accession>A0A0D8XQ63</accession>
<keyword evidence="4 7" id="KW-0808">Transferase</keyword>
<evidence type="ECO:0000256" key="5">
    <source>
        <dbReference type="ARBA" id="ARBA00023056"/>
    </source>
</evidence>
<evidence type="ECO:0000256" key="2">
    <source>
        <dbReference type="ARBA" id="ARBA00010686"/>
    </source>
</evidence>
<organism evidence="8 9">
    <name type="scientific">Dictyocaulus viviparus</name>
    <name type="common">Bovine lungworm</name>
    <dbReference type="NCBI Taxonomy" id="29172"/>
    <lineage>
        <taxon>Eukaryota</taxon>
        <taxon>Metazoa</taxon>
        <taxon>Ecdysozoa</taxon>
        <taxon>Nematoda</taxon>
        <taxon>Chromadorea</taxon>
        <taxon>Rhabditida</taxon>
        <taxon>Rhabditina</taxon>
        <taxon>Rhabditomorpha</taxon>
        <taxon>Strongyloidea</taxon>
        <taxon>Metastrongylidae</taxon>
        <taxon>Dictyocaulus</taxon>
    </lineage>
</organism>
<keyword evidence="9" id="KW-1185">Reference proteome</keyword>
<comment type="function">
    <text evidence="7">Transfers the glycosyl residue from UDP-Glc to the non-reducing end of alpha-1,4-glucan.</text>
</comment>
<evidence type="ECO:0000313" key="9">
    <source>
        <dbReference type="Proteomes" id="UP000053766"/>
    </source>
</evidence>
<dbReference type="PANTHER" id="PTHR10176">
    <property type="entry name" value="GLYCOGEN SYNTHASE"/>
    <property type="match status" value="1"/>
</dbReference>
<evidence type="ECO:0000313" key="8">
    <source>
        <dbReference type="EMBL" id="KJH44516.1"/>
    </source>
</evidence>
<reference evidence="9" key="2">
    <citation type="journal article" date="2016" name="Sci. Rep.">
        <title>Dictyocaulus viviparus genome, variome and transcriptome elucidate lungworm biology and support future intervention.</title>
        <authorList>
            <person name="McNulty S.N."/>
            <person name="Strube C."/>
            <person name="Rosa B.A."/>
            <person name="Martin J.C."/>
            <person name="Tyagi R."/>
            <person name="Choi Y.J."/>
            <person name="Wang Q."/>
            <person name="Hallsworth Pepin K."/>
            <person name="Zhang X."/>
            <person name="Ozersky P."/>
            <person name="Wilson R.K."/>
            <person name="Sternberg P.W."/>
            <person name="Gasser R.B."/>
            <person name="Mitreva M."/>
        </authorList>
    </citation>
    <scope>NUCLEOTIDE SEQUENCE [LARGE SCALE GENOMIC DNA]</scope>
    <source>
        <strain evidence="9">HannoverDv2000</strain>
    </source>
</reference>
<dbReference type="UniPathway" id="UPA00164"/>
<evidence type="ECO:0000256" key="7">
    <source>
        <dbReference type="RuleBase" id="RU363104"/>
    </source>
</evidence>
<dbReference type="EMBL" id="KN716466">
    <property type="protein sequence ID" value="KJH44516.1"/>
    <property type="molecule type" value="Genomic_DNA"/>
</dbReference>
<proteinExistence type="inferred from homology"/>
<dbReference type="GO" id="GO:0005978">
    <property type="term" value="P:glycogen biosynthetic process"/>
    <property type="evidence" value="ECO:0007669"/>
    <property type="project" value="UniProtKB-UniPathway"/>
</dbReference>
<dbReference type="STRING" id="29172.A0A0D8XQ63"/>
<name>A0A0D8XQ63_DICVI</name>
<dbReference type="Pfam" id="PF05693">
    <property type="entry name" value="Glycogen_syn"/>
    <property type="match status" value="1"/>
</dbReference>
<gene>
    <name evidence="8" type="ORF">DICVIV_09442</name>
</gene>
<dbReference type="InterPro" id="IPR008631">
    <property type="entry name" value="Glycogen_synth"/>
</dbReference>
<keyword evidence="5 7" id="KW-0320">Glycogen biosynthesis</keyword>
<protein>
    <recommendedName>
        <fullName evidence="7">Glycogen [starch] synthase</fullName>
        <ecNumber evidence="7">2.4.1.11</ecNumber>
    </recommendedName>
</protein>
<dbReference type="Proteomes" id="UP000053766">
    <property type="component" value="Unassembled WGS sequence"/>
</dbReference>
<dbReference type="EC" id="2.4.1.11" evidence="7"/>
<keyword evidence="3 7" id="KW-0328">Glycosyltransferase</keyword>
<reference evidence="8 9" key="1">
    <citation type="submission" date="2013-11" db="EMBL/GenBank/DDBJ databases">
        <title>Draft genome of the bovine lungworm Dictyocaulus viviparus.</title>
        <authorList>
            <person name="Mitreva M."/>
        </authorList>
    </citation>
    <scope>NUCLEOTIDE SEQUENCE [LARGE SCALE GENOMIC DNA]</scope>
    <source>
        <strain evidence="8 9">HannoverDv2000</strain>
    </source>
</reference>
<dbReference type="OrthoDB" id="6335297at2759"/>
<evidence type="ECO:0000256" key="4">
    <source>
        <dbReference type="ARBA" id="ARBA00022679"/>
    </source>
</evidence>
<dbReference type="PANTHER" id="PTHR10176:SF3">
    <property type="entry name" value="GLYCOGEN [STARCH] SYNTHASE"/>
    <property type="match status" value="1"/>
</dbReference>
<sequence>MSGSTSPARISRKLSGTRLAKQLAGLDIRTDDIMDQGETARHEGRFVFECSWEVANKVGGIYTVLRTKAPISTEELGDQYCMLGPYNDDRVRLEVEVLEADNAAMKYALEHSRDCGFKVVYGRWLIDGYPKVILFDIGSAAWKLDQWKHEMWTMTKFGIPWHDRESNDCVILGFMVAIFLQKMTIICFQFAEAISSSKPLILVMTNQVSVMLEIFQNIHRDYILCVQRDILD</sequence>
<evidence type="ECO:0000256" key="3">
    <source>
        <dbReference type="ARBA" id="ARBA00022676"/>
    </source>
</evidence>
<dbReference type="GO" id="GO:0005737">
    <property type="term" value="C:cytoplasm"/>
    <property type="evidence" value="ECO:0007669"/>
    <property type="project" value="TreeGrafter"/>
</dbReference>
<evidence type="ECO:0000256" key="6">
    <source>
        <dbReference type="ARBA" id="ARBA00047345"/>
    </source>
</evidence>